<dbReference type="AlphaFoldDB" id="A0A1I7ZYM4"/>
<evidence type="ECO:0000313" key="2">
    <source>
        <dbReference type="Proteomes" id="UP000095287"/>
    </source>
</evidence>
<dbReference type="WBParaSite" id="L893_g309.t1">
    <property type="protein sequence ID" value="L893_g309.t1"/>
    <property type="gene ID" value="L893_g309"/>
</dbReference>
<sequence>MASLSAFYGAIYILFRRQAQGSFGKAQRNLFVTMTAILISHFIFFGLPAIIPFILYYLGAPRMVMDYLSAFTGFMSTVTGVTNFFIYGWKHHEVRYHLKAILGVKQVTMVEPMTLQSKRTTKTQEASEGHI</sequence>
<name>A0A1I7ZYM4_9BILA</name>
<organism evidence="2 3">
    <name type="scientific">Steinernema glaseri</name>
    <dbReference type="NCBI Taxonomy" id="37863"/>
    <lineage>
        <taxon>Eukaryota</taxon>
        <taxon>Metazoa</taxon>
        <taxon>Ecdysozoa</taxon>
        <taxon>Nematoda</taxon>
        <taxon>Chromadorea</taxon>
        <taxon>Rhabditida</taxon>
        <taxon>Tylenchina</taxon>
        <taxon>Panagrolaimomorpha</taxon>
        <taxon>Strongyloidoidea</taxon>
        <taxon>Steinernematidae</taxon>
        <taxon>Steinernema</taxon>
    </lineage>
</organism>
<proteinExistence type="predicted"/>
<feature type="transmembrane region" description="Helical" evidence="1">
    <location>
        <begin position="67"/>
        <end position="89"/>
    </location>
</feature>
<accession>A0A1I7ZYM4</accession>
<dbReference type="Gene3D" id="1.20.1070.10">
    <property type="entry name" value="Rhodopsin 7-helix transmembrane proteins"/>
    <property type="match status" value="1"/>
</dbReference>
<keyword evidence="1" id="KW-1133">Transmembrane helix</keyword>
<keyword evidence="1" id="KW-0472">Membrane</keyword>
<reference evidence="3" key="1">
    <citation type="submission" date="2016-11" db="UniProtKB">
        <authorList>
            <consortium name="WormBaseParasite"/>
        </authorList>
    </citation>
    <scope>IDENTIFICATION</scope>
</reference>
<dbReference type="SUPFAM" id="SSF81321">
    <property type="entry name" value="Family A G protein-coupled receptor-like"/>
    <property type="match status" value="1"/>
</dbReference>
<keyword evidence="2" id="KW-1185">Reference proteome</keyword>
<evidence type="ECO:0000313" key="3">
    <source>
        <dbReference type="WBParaSite" id="L893_g309.t1"/>
    </source>
</evidence>
<protein>
    <submittedName>
        <fullName evidence="3">Serpentine receptor class gamma</fullName>
    </submittedName>
</protein>
<evidence type="ECO:0000256" key="1">
    <source>
        <dbReference type="SAM" id="Phobius"/>
    </source>
</evidence>
<keyword evidence="1" id="KW-0812">Transmembrane</keyword>
<feature type="transmembrane region" description="Helical" evidence="1">
    <location>
        <begin position="30"/>
        <end position="55"/>
    </location>
</feature>
<dbReference type="Proteomes" id="UP000095287">
    <property type="component" value="Unplaced"/>
</dbReference>